<keyword evidence="3" id="KW-1185">Reference proteome</keyword>
<feature type="domain" description="Reverse transcriptase zinc-binding" evidence="1">
    <location>
        <begin position="40"/>
        <end position="132"/>
    </location>
</feature>
<organism evidence="2 3">
    <name type="scientific">Gossypium anomalum</name>
    <dbReference type="NCBI Taxonomy" id="47600"/>
    <lineage>
        <taxon>Eukaryota</taxon>
        <taxon>Viridiplantae</taxon>
        <taxon>Streptophyta</taxon>
        <taxon>Embryophyta</taxon>
        <taxon>Tracheophyta</taxon>
        <taxon>Spermatophyta</taxon>
        <taxon>Magnoliopsida</taxon>
        <taxon>eudicotyledons</taxon>
        <taxon>Gunneridae</taxon>
        <taxon>Pentapetalae</taxon>
        <taxon>rosids</taxon>
        <taxon>malvids</taxon>
        <taxon>Malvales</taxon>
        <taxon>Malvaceae</taxon>
        <taxon>Malvoideae</taxon>
        <taxon>Gossypium</taxon>
    </lineage>
</organism>
<name>A0A8J5YLE6_9ROSI</name>
<dbReference type="AlphaFoldDB" id="A0A8J5YLE6"/>
<evidence type="ECO:0000313" key="3">
    <source>
        <dbReference type="Proteomes" id="UP000701853"/>
    </source>
</evidence>
<dbReference type="EMBL" id="JAHUZN010000011">
    <property type="protein sequence ID" value="KAG8479140.1"/>
    <property type="molecule type" value="Genomic_DNA"/>
</dbReference>
<protein>
    <recommendedName>
        <fullName evidence="1">Reverse transcriptase zinc-binding domain-containing protein</fullName>
    </recommendedName>
</protein>
<reference evidence="2 3" key="1">
    <citation type="journal article" date="2021" name="bioRxiv">
        <title>The Gossypium anomalum genome as a resource for cotton improvement and evolutionary analysis of hybrid incompatibility.</title>
        <authorList>
            <person name="Grover C.E."/>
            <person name="Yuan D."/>
            <person name="Arick M.A."/>
            <person name="Miller E.R."/>
            <person name="Hu G."/>
            <person name="Peterson D.G."/>
            <person name="Wendel J.F."/>
            <person name="Udall J.A."/>
        </authorList>
    </citation>
    <scope>NUCLEOTIDE SEQUENCE [LARGE SCALE GENOMIC DNA]</scope>
    <source>
        <strain evidence="2">JFW-Udall</strain>
        <tissue evidence="2">Leaf</tissue>
    </source>
</reference>
<dbReference type="OrthoDB" id="992137at2759"/>
<evidence type="ECO:0000259" key="1">
    <source>
        <dbReference type="Pfam" id="PF13966"/>
    </source>
</evidence>
<dbReference type="Pfam" id="PF13966">
    <property type="entry name" value="zf-RVT"/>
    <property type="match status" value="1"/>
</dbReference>
<accession>A0A8J5YLE6</accession>
<dbReference type="InterPro" id="IPR026960">
    <property type="entry name" value="RVT-Znf"/>
</dbReference>
<sequence length="298" mass="34232">MELINSTFQANTAQKILQIPLAESNHEDTQAWKGELSGEFSVRSAYKLLQDATLDPSNYLLHAETKKIYRKLWNLQLSSKISITIWRISWEFIPNLVNLKHRRVIADDRCLRCHAWAEDSLHIFRQCPTTIEVLQLLNLSWIMENTNQSLWENQIMHERKNTTGRELAQNIRRHMAEYEGAKVLQFPGNINRYYRSKEDIPRVTIQFDAAFDSRNYKSATGLVVWGLRGELLVSKTIIHNIIPSPFAAEAYVCLEGTKLGILMGVRSIKITGDSKTTIRKCQMTTTDKSVIGAIIKDI</sequence>
<dbReference type="Proteomes" id="UP000701853">
    <property type="component" value="Chromosome 11"/>
</dbReference>
<gene>
    <name evidence="2" type="ORF">CXB51_029003</name>
</gene>
<evidence type="ECO:0000313" key="2">
    <source>
        <dbReference type="EMBL" id="KAG8479140.1"/>
    </source>
</evidence>
<comment type="caution">
    <text evidence="2">The sequence shown here is derived from an EMBL/GenBank/DDBJ whole genome shotgun (WGS) entry which is preliminary data.</text>
</comment>
<proteinExistence type="predicted"/>